<evidence type="ECO:0000313" key="13">
    <source>
        <dbReference type="EMBL" id="HJC66574.1"/>
    </source>
</evidence>
<evidence type="ECO:0000256" key="4">
    <source>
        <dbReference type="ARBA" id="ARBA00022670"/>
    </source>
</evidence>
<comment type="subcellular location">
    <subcellularLocation>
        <location evidence="9">Cytoplasm</location>
    </subcellularLocation>
</comment>
<evidence type="ECO:0000256" key="10">
    <source>
        <dbReference type="PIRSR" id="PIRSR037215-1"/>
    </source>
</evidence>
<keyword evidence="4 9" id="KW-0645">Protease</keyword>
<sequence>MSQVVSRFLSYVSLDTQSCPGQCQVPSTEKQRALAQVLAKELKEMGAQDVTISEHSYVYASIPASKGLEESAVLGFVAHMDTSPSFSGENVKPRIISGYDGGDLCLNEQQDVWLRTEEFPELAAYRGQDLITTDGTTLLGADDKAGVAEIMTMAEYFLSHQEVPHGPIRIAFTPDEEVGRGTDFFDAQIFGARMAYTVDGGRLGELEYENFNGASGKVTIHGVSIHPGSAKGRMKNALLIAMEFQSLLPAFQNPMYTEGYEGFYHLDQMEGTMEEARMEYIIRDHDRQKFEEKKKLFASAARFLNEKYGPDTVTVQVEDSYYNMKEVIRDHMELIDRAREAMEELDITPIVTPIRGGTDGARLSFMGIPCPNLCTGGHNFHGKYEFICVQSMERIVELLIRIVKKFAV</sequence>
<dbReference type="NCBIfam" id="NF003976">
    <property type="entry name" value="PRK05469.1"/>
    <property type="match status" value="1"/>
</dbReference>
<dbReference type="GO" id="GO:0008237">
    <property type="term" value="F:metallopeptidase activity"/>
    <property type="evidence" value="ECO:0007669"/>
    <property type="project" value="UniProtKB-KW"/>
</dbReference>
<dbReference type="InterPro" id="IPR036264">
    <property type="entry name" value="Bact_exopeptidase_dim_dom"/>
</dbReference>
<dbReference type="NCBIfam" id="NF009920">
    <property type="entry name" value="PRK13381.1"/>
    <property type="match status" value="1"/>
</dbReference>
<dbReference type="CDD" id="cd03892">
    <property type="entry name" value="M20_peptT"/>
    <property type="match status" value="1"/>
</dbReference>
<dbReference type="GO" id="GO:0008270">
    <property type="term" value="F:zinc ion binding"/>
    <property type="evidence" value="ECO:0007669"/>
    <property type="project" value="UniProtKB-UniRule"/>
</dbReference>
<evidence type="ECO:0000259" key="12">
    <source>
        <dbReference type="Pfam" id="PF07687"/>
    </source>
</evidence>
<evidence type="ECO:0000256" key="2">
    <source>
        <dbReference type="ARBA" id="ARBA00009692"/>
    </source>
</evidence>
<keyword evidence="5 9" id="KW-0479">Metal-binding</keyword>
<dbReference type="InterPro" id="IPR001261">
    <property type="entry name" value="ArgE/DapE_CS"/>
</dbReference>
<dbReference type="PANTHER" id="PTHR42994">
    <property type="entry name" value="PEPTIDASE T"/>
    <property type="match status" value="1"/>
</dbReference>
<accession>A0A9D2PUD1</accession>
<dbReference type="Gene3D" id="3.40.630.10">
    <property type="entry name" value="Zn peptidases"/>
    <property type="match status" value="1"/>
</dbReference>
<evidence type="ECO:0000313" key="14">
    <source>
        <dbReference type="Proteomes" id="UP000823863"/>
    </source>
</evidence>
<name>A0A9D2PUD1_9FIRM</name>
<evidence type="ECO:0000256" key="5">
    <source>
        <dbReference type="ARBA" id="ARBA00022723"/>
    </source>
</evidence>
<comment type="function">
    <text evidence="9">Cleaves the N-terminal amino acid of tripeptides.</text>
</comment>
<dbReference type="Pfam" id="PF01546">
    <property type="entry name" value="Peptidase_M20"/>
    <property type="match status" value="1"/>
</dbReference>
<feature type="binding site" evidence="9 11">
    <location>
        <position position="142"/>
    </location>
    <ligand>
        <name>Zn(2+)</name>
        <dbReference type="ChEBI" id="CHEBI:29105"/>
        <label>1</label>
    </ligand>
</feature>
<evidence type="ECO:0000256" key="6">
    <source>
        <dbReference type="ARBA" id="ARBA00022801"/>
    </source>
</evidence>
<dbReference type="PIRSF" id="PIRSF037215">
    <property type="entry name" value="Peptidase_M20B"/>
    <property type="match status" value="1"/>
</dbReference>
<keyword evidence="6 9" id="KW-0378">Hydrolase</keyword>
<dbReference type="GO" id="GO:0045148">
    <property type="term" value="F:tripeptide aminopeptidase activity"/>
    <property type="evidence" value="ECO:0007669"/>
    <property type="project" value="UniProtKB-UniRule"/>
</dbReference>
<evidence type="ECO:0000256" key="9">
    <source>
        <dbReference type="HAMAP-Rule" id="MF_00550"/>
    </source>
</evidence>
<comment type="caution">
    <text evidence="13">The sequence shown here is derived from an EMBL/GenBank/DDBJ whole genome shotgun (WGS) entry which is preliminary data.</text>
</comment>
<dbReference type="EC" id="3.4.11.4" evidence="9"/>
<dbReference type="GO" id="GO:0006508">
    <property type="term" value="P:proteolysis"/>
    <property type="evidence" value="ECO:0007669"/>
    <property type="project" value="UniProtKB-UniRule"/>
</dbReference>
<evidence type="ECO:0000256" key="8">
    <source>
        <dbReference type="ARBA" id="ARBA00023049"/>
    </source>
</evidence>
<feature type="active site" description="Proton acceptor" evidence="9 10">
    <location>
        <position position="176"/>
    </location>
</feature>
<evidence type="ECO:0000256" key="7">
    <source>
        <dbReference type="ARBA" id="ARBA00022833"/>
    </source>
</evidence>
<keyword evidence="9" id="KW-0963">Cytoplasm</keyword>
<dbReference type="SUPFAM" id="SSF55031">
    <property type="entry name" value="Bacterial exopeptidase dimerisation domain"/>
    <property type="match status" value="1"/>
</dbReference>
<evidence type="ECO:0000256" key="1">
    <source>
        <dbReference type="ARBA" id="ARBA00000870"/>
    </source>
</evidence>
<feature type="binding site" evidence="9 11">
    <location>
        <position position="381"/>
    </location>
    <ligand>
        <name>Zn(2+)</name>
        <dbReference type="ChEBI" id="CHEBI:29105"/>
        <label>2</label>
    </ligand>
</feature>
<dbReference type="NCBIfam" id="TIGR01882">
    <property type="entry name" value="peptidase-T"/>
    <property type="match status" value="1"/>
</dbReference>
<dbReference type="InterPro" id="IPR011650">
    <property type="entry name" value="Peptidase_M20_dimer"/>
</dbReference>
<dbReference type="PROSITE" id="PS00759">
    <property type="entry name" value="ARGE_DAPE_CPG2_2"/>
    <property type="match status" value="1"/>
</dbReference>
<dbReference type="PROSITE" id="PS00758">
    <property type="entry name" value="ARGE_DAPE_CPG2_1"/>
    <property type="match status" value="1"/>
</dbReference>
<evidence type="ECO:0000256" key="11">
    <source>
        <dbReference type="PIRSR" id="PIRSR037215-2"/>
    </source>
</evidence>
<dbReference type="SUPFAM" id="SSF53187">
    <property type="entry name" value="Zn-dependent exopeptidases"/>
    <property type="match status" value="1"/>
</dbReference>
<dbReference type="AlphaFoldDB" id="A0A9D2PUD1"/>
<evidence type="ECO:0000256" key="3">
    <source>
        <dbReference type="ARBA" id="ARBA00022438"/>
    </source>
</evidence>
<dbReference type="Gene3D" id="3.30.70.360">
    <property type="match status" value="1"/>
</dbReference>
<dbReference type="PANTHER" id="PTHR42994:SF1">
    <property type="entry name" value="PEPTIDASE T"/>
    <property type="match status" value="1"/>
</dbReference>
<dbReference type="GO" id="GO:0005829">
    <property type="term" value="C:cytosol"/>
    <property type="evidence" value="ECO:0007669"/>
    <property type="project" value="TreeGrafter"/>
</dbReference>
<feature type="binding site" evidence="9 11">
    <location>
        <position position="142"/>
    </location>
    <ligand>
        <name>Zn(2+)</name>
        <dbReference type="ChEBI" id="CHEBI:29105"/>
        <label>2</label>
    </ligand>
</feature>
<proteinExistence type="inferred from homology"/>
<dbReference type="InterPro" id="IPR010161">
    <property type="entry name" value="Peptidase_M20B"/>
</dbReference>
<feature type="domain" description="Peptidase M20 dimerisation" evidence="12">
    <location>
        <begin position="208"/>
        <end position="307"/>
    </location>
</feature>
<keyword evidence="8 9" id="KW-0482">Metalloprotease</keyword>
<dbReference type="GO" id="GO:0043171">
    <property type="term" value="P:peptide catabolic process"/>
    <property type="evidence" value="ECO:0007669"/>
    <property type="project" value="UniProtKB-UniRule"/>
</dbReference>
<protein>
    <recommendedName>
        <fullName evidence="9">Peptidase T</fullName>
        <ecNumber evidence="9">3.4.11.4</ecNumber>
    </recommendedName>
    <alternativeName>
        <fullName evidence="9">Aminotripeptidase</fullName>
        <shortName evidence="9">Tripeptidase</shortName>
    </alternativeName>
    <alternativeName>
        <fullName evidence="9">Tripeptide aminopeptidase</fullName>
    </alternativeName>
</protein>
<feature type="binding site" evidence="9 11">
    <location>
        <position position="199"/>
    </location>
    <ligand>
        <name>Zn(2+)</name>
        <dbReference type="ChEBI" id="CHEBI:29105"/>
        <label>1</label>
    </ligand>
</feature>
<gene>
    <name evidence="9 13" type="primary">pepT</name>
    <name evidence="13" type="ORF">H9931_07640</name>
</gene>
<dbReference type="EMBL" id="DWWB01000041">
    <property type="protein sequence ID" value="HJC66574.1"/>
    <property type="molecule type" value="Genomic_DNA"/>
</dbReference>
<keyword evidence="7 9" id="KW-0862">Zinc</keyword>
<dbReference type="Proteomes" id="UP000823863">
    <property type="component" value="Unassembled WGS sequence"/>
</dbReference>
<dbReference type="HAMAP" id="MF_00550">
    <property type="entry name" value="Aminopeptidase_M20"/>
    <property type="match status" value="1"/>
</dbReference>
<feature type="binding site" evidence="9 11">
    <location>
        <position position="79"/>
    </location>
    <ligand>
        <name>Zn(2+)</name>
        <dbReference type="ChEBI" id="CHEBI:29105"/>
        <label>1</label>
    </ligand>
</feature>
<comment type="catalytic activity">
    <reaction evidence="1 9">
        <text>Release of the N-terminal residue from a tripeptide.</text>
        <dbReference type="EC" id="3.4.11.4"/>
    </reaction>
</comment>
<dbReference type="Pfam" id="PF07687">
    <property type="entry name" value="M20_dimer"/>
    <property type="match status" value="1"/>
</dbReference>
<comment type="similarity">
    <text evidence="2 9">Belongs to the peptidase M20B family.</text>
</comment>
<organism evidence="13 14">
    <name type="scientific">Candidatus Enterocloster excrementigallinarum</name>
    <dbReference type="NCBI Taxonomy" id="2838558"/>
    <lineage>
        <taxon>Bacteria</taxon>
        <taxon>Bacillati</taxon>
        <taxon>Bacillota</taxon>
        <taxon>Clostridia</taxon>
        <taxon>Lachnospirales</taxon>
        <taxon>Lachnospiraceae</taxon>
        <taxon>Enterocloster</taxon>
    </lineage>
</organism>
<reference evidence="13" key="2">
    <citation type="submission" date="2021-04" db="EMBL/GenBank/DDBJ databases">
        <authorList>
            <person name="Gilroy R."/>
        </authorList>
    </citation>
    <scope>NUCLEOTIDE SEQUENCE</scope>
    <source>
        <strain evidence="13">CHK198-12963</strain>
    </source>
</reference>
<dbReference type="InterPro" id="IPR002933">
    <property type="entry name" value="Peptidase_M20"/>
</dbReference>
<feature type="active site" evidence="9 10">
    <location>
        <position position="81"/>
    </location>
</feature>
<comment type="cofactor">
    <cofactor evidence="9 11">
        <name>Zn(2+)</name>
        <dbReference type="ChEBI" id="CHEBI:29105"/>
    </cofactor>
    <text evidence="9 11">Binds 2 Zn(2+) ions per subunit.</text>
</comment>
<reference evidence="13" key="1">
    <citation type="journal article" date="2021" name="PeerJ">
        <title>Extensive microbial diversity within the chicken gut microbiome revealed by metagenomics and culture.</title>
        <authorList>
            <person name="Gilroy R."/>
            <person name="Ravi A."/>
            <person name="Getino M."/>
            <person name="Pursley I."/>
            <person name="Horton D.L."/>
            <person name="Alikhan N.F."/>
            <person name="Baker D."/>
            <person name="Gharbi K."/>
            <person name="Hall N."/>
            <person name="Watson M."/>
            <person name="Adriaenssens E.M."/>
            <person name="Foster-Nyarko E."/>
            <person name="Jarju S."/>
            <person name="Secka A."/>
            <person name="Antonio M."/>
            <person name="Oren A."/>
            <person name="Chaudhuri R.R."/>
            <person name="La Ragione R."/>
            <person name="Hildebrand F."/>
            <person name="Pallen M.J."/>
        </authorList>
    </citation>
    <scope>NUCLEOTIDE SEQUENCE</scope>
    <source>
        <strain evidence="13">CHK198-12963</strain>
    </source>
</reference>
<feature type="binding site" evidence="9 11">
    <location>
        <position position="177"/>
    </location>
    <ligand>
        <name>Zn(2+)</name>
        <dbReference type="ChEBI" id="CHEBI:29105"/>
        <label>2</label>
    </ligand>
</feature>
<keyword evidence="3 9" id="KW-0031">Aminopeptidase</keyword>